<protein>
    <submittedName>
        <fullName evidence="3">Uncharacterized protein</fullName>
    </submittedName>
</protein>
<accession>A0ABR1J1F2</accession>
<sequence>MLYAQVTPLLAALFPVVVIYMAALEEKNSDSSSCKPSSPASASLTRSIQFASARSAESRPTRGHQRLASDEPLQIQSFVFEPLLLSDIERYTGYDSRIKPPLDNKISETSTSSY</sequence>
<evidence type="ECO:0000313" key="4">
    <source>
        <dbReference type="Proteomes" id="UP001498398"/>
    </source>
</evidence>
<proteinExistence type="predicted"/>
<dbReference type="Proteomes" id="UP001498398">
    <property type="component" value="Unassembled WGS sequence"/>
</dbReference>
<feature type="compositionally biased region" description="Basic and acidic residues" evidence="1">
    <location>
        <begin position="94"/>
        <end position="106"/>
    </location>
</feature>
<keyword evidence="4" id="KW-1185">Reference proteome</keyword>
<feature type="region of interest" description="Disordered" evidence="1">
    <location>
        <begin position="94"/>
        <end position="114"/>
    </location>
</feature>
<feature type="signal peptide" evidence="2">
    <location>
        <begin position="1"/>
        <end position="23"/>
    </location>
</feature>
<organism evidence="3 4">
    <name type="scientific">Marasmiellus scandens</name>
    <dbReference type="NCBI Taxonomy" id="2682957"/>
    <lineage>
        <taxon>Eukaryota</taxon>
        <taxon>Fungi</taxon>
        <taxon>Dikarya</taxon>
        <taxon>Basidiomycota</taxon>
        <taxon>Agaricomycotina</taxon>
        <taxon>Agaricomycetes</taxon>
        <taxon>Agaricomycetidae</taxon>
        <taxon>Agaricales</taxon>
        <taxon>Marasmiineae</taxon>
        <taxon>Omphalotaceae</taxon>
        <taxon>Marasmiellus</taxon>
    </lineage>
</organism>
<evidence type="ECO:0000313" key="3">
    <source>
        <dbReference type="EMBL" id="KAK7447440.1"/>
    </source>
</evidence>
<keyword evidence="2" id="KW-0732">Signal</keyword>
<dbReference type="EMBL" id="JBANRG010000041">
    <property type="protein sequence ID" value="KAK7447440.1"/>
    <property type="molecule type" value="Genomic_DNA"/>
</dbReference>
<feature type="chain" id="PRO_5047521649" evidence="2">
    <location>
        <begin position="24"/>
        <end position="114"/>
    </location>
</feature>
<reference evidence="3 4" key="1">
    <citation type="submission" date="2024-01" db="EMBL/GenBank/DDBJ databases">
        <title>A draft genome for the cacao thread blight pathogen Marasmiellus scandens.</title>
        <authorList>
            <person name="Baruah I.K."/>
            <person name="Leung J."/>
            <person name="Bukari Y."/>
            <person name="Amoako-Attah I."/>
            <person name="Meinhardt L.W."/>
            <person name="Bailey B.A."/>
            <person name="Cohen S.P."/>
        </authorList>
    </citation>
    <scope>NUCLEOTIDE SEQUENCE [LARGE SCALE GENOMIC DNA]</scope>
    <source>
        <strain evidence="3 4">GH-19</strain>
    </source>
</reference>
<feature type="region of interest" description="Disordered" evidence="1">
    <location>
        <begin position="27"/>
        <end position="70"/>
    </location>
</feature>
<comment type="caution">
    <text evidence="3">The sequence shown here is derived from an EMBL/GenBank/DDBJ whole genome shotgun (WGS) entry which is preliminary data.</text>
</comment>
<name>A0ABR1J1F2_9AGAR</name>
<evidence type="ECO:0000256" key="1">
    <source>
        <dbReference type="SAM" id="MobiDB-lite"/>
    </source>
</evidence>
<evidence type="ECO:0000256" key="2">
    <source>
        <dbReference type="SAM" id="SignalP"/>
    </source>
</evidence>
<feature type="compositionally biased region" description="Low complexity" evidence="1">
    <location>
        <begin position="30"/>
        <end position="43"/>
    </location>
</feature>
<gene>
    <name evidence="3" type="ORF">VKT23_014149</name>
</gene>